<feature type="region of interest" description="Disordered" evidence="3">
    <location>
        <begin position="2357"/>
        <end position="2480"/>
    </location>
</feature>
<feature type="compositionally biased region" description="Basic and acidic residues" evidence="3">
    <location>
        <begin position="1551"/>
        <end position="1566"/>
    </location>
</feature>
<feature type="region of interest" description="Disordered" evidence="3">
    <location>
        <begin position="1197"/>
        <end position="1494"/>
    </location>
</feature>
<dbReference type="HAMAP" id="MF_00765">
    <property type="entry name" value="DarP"/>
    <property type="match status" value="1"/>
</dbReference>
<feature type="compositionally biased region" description="Basic residues" evidence="3">
    <location>
        <begin position="3208"/>
        <end position="3217"/>
    </location>
</feature>
<gene>
    <name evidence="5" type="ORF">Tci_000084</name>
</gene>
<dbReference type="InterPro" id="IPR006839">
    <property type="entry name" value="DarP"/>
</dbReference>
<feature type="compositionally biased region" description="Basic residues" evidence="3">
    <location>
        <begin position="1329"/>
        <end position="1347"/>
    </location>
</feature>
<feature type="compositionally biased region" description="Basic and acidic residues" evidence="3">
    <location>
        <begin position="2504"/>
        <end position="2516"/>
    </location>
</feature>
<feature type="region of interest" description="Disordered" evidence="3">
    <location>
        <begin position="1527"/>
        <end position="1615"/>
    </location>
</feature>
<feature type="compositionally biased region" description="Basic residues" evidence="3">
    <location>
        <begin position="3111"/>
        <end position="3121"/>
    </location>
</feature>
<feature type="compositionally biased region" description="Basic and acidic residues" evidence="3">
    <location>
        <begin position="901"/>
        <end position="911"/>
    </location>
</feature>
<feature type="region of interest" description="Disordered" evidence="3">
    <location>
        <begin position="2499"/>
        <end position="2548"/>
    </location>
</feature>
<dbReference type="SUPFAM" id="SSF53383">
    <property type="entry name" value="PLP-dependent transferases"/>
    <property type="match status" value="1"/>
</dbReference>
<feature type="region of interest" description="Disordered" evidence="3">
    <location>
        <begin position="1697"/>
        <end position="1728"/>
    </location>
</feature>
<feature type="compositionally biased region" description="Basic residues" evidence="3">
    <location>
        <begin position="1082"/>
        <end position="1110"/>
    </location>
</feature>
<feature type="compositionally biased region" description="Basic residues" evidence="3">
    <location>
        <begin position="1430"/>
        <end position="1440"/>
    </location>
</feature>
<dbReference type="Gene3D" id="3.40.640.10">
    <property type="entry name" value="Type I PLP-dependent aspartate aminotransferase-like (Major domain)"/>
    <property type="match status" value="1"/>
</dbReference>
<feature type="region of interest" description="Disordered" evidence="3">
    <location>
        <begin position="927"/>
        <end position="1005"/>
    </location>
</feature>
<feature type="compositionally biased region" description="Basic residues" evidence="3">
    <location>
        <begin position="3143"/>
        <end position="3155"/>
    </location>
</feature>
<accession>A0A699GLJ3</accession>
<feature type="region of interest" description="Disordered" evidence="3">
    <location>
        <begin position="1629"/>
        <end position="1663"/>
    </location>
</feature>
<dbReference type="Pfam" id="PF04751">
    <property type="entry name" value="DarP"/>
    <property type="match status" value="1"/>
</dbReference>
<feature type="compositionally biased region" description="Basic and acidic residues" evidence="3">
    <location>
        <begin position="3180"/>
        <end position="3189"/>
    </location>
</feature>
<feature type="signal peptide" evidence="4">
    <location>
        <begin position="1"/>
        <end position="25"/>
    </location>
</feature>
<evidence type="ECO:0000256" key="4">
    <source>
        <dbReference type="SAM" id="SignalP"/>
    </source>
</evidence>
<feature type="compositionally biased region" description="Low complexity" evidence="3">
    <location>
        <begin position="3196"/>
        <end position="3207"/>
    </location>
</feature>
<proteinExistence type="inferred from homology"/>
<feature type="compositionally biased region" description="Low complexity" evidence="3">
    <location>
        <begin position="1629"/>
        <end position="1659"/>
    </location>
</feature>
<feature type="compositionally biased region" description="Low complexity" evidence="3">
    <location>
        <begin position="1408"/>
        <end position="1429"/>
    </location>
</feature>
<dbReference type="InterPro" id="IPR015421">
    <property type="entry name" value="PyrdxlP-dep_Trfase_major"/>
</dbReference>
<feature type="region of interest" description="Disordered" evidence="3">
    <location>
        <begin position="2564"/>
        <end position="2613"/>
    </location>
</feature>
<keyword evidence="5" id="KW-0032">Aminotransferase</keyword>
<evidence type="ECO:0000313" key="5">
    <source>
        <dbReference type="EMBL" id="GEU28106.1"/>
    </source>
</evidence>
<comment type="caution">
    <text evidence="5">The sequence shown here is derived from an EMBL/GenBank/DDBJ whole genome shotgun (WGS) entry which is preliminary data.</text>
</comment>
<feature type="compositionally biased region" description="Basic residues" evidence="3">
    <location>
        <begin position="2400"/>
        <end position="2417"/>
    </location>
</feature>
<feature type="compositionally biased region" description="Basic residues" evidence="3">
    <location>
        <begin position="1286"/>
        <end position="1300"/>
    </location>
</feature>
<feature type="compositionally biased region" description="Low complexity" evidence="3">
    <location>
        <begin position="1448"/>
        <end position="1459"/>
    </location>
</feature>
<sequence length="3796" mass="411705">MVSRVSWRTWATVSWWNWLMMSVTLEVIERFAAVQAFVQGLARRGAELADDLRVRGAAVRTRDGRSGRAARDGGVGAQAADIDHLLGRRRDTVSAQLFFAAGGHPVGGPGGGELGVQHDVVHALVTQRSGNRFRYHLHGGAAAVGGGDGDVADVAIHAHAAHDAQVGDADGGDFGIGDFREPAGHLFLIEVPVRLCGGPPMRDDGLKVRGQRNCFRCAHTSPSPLRIRIRALQELHLGQDESQVLGVPSLLAAALHPGIAWGHGQRGFRKNLAHVREPLRAQFAGGRRDACVHHGLVHRVVTEYLAAVHPQRIGGGLGFGVAHVRAVAHAHNQVAAAAQVVRDFLERFFGDAGDAGVQACRQARDQKIMPGVEVKLPHHGVGVVAVGLLQQQAVLEIVGVAVVGQAVLVAARAFQFSRVRVPQARLPQQVERHVGQRHVFLQRRALAAQAAQLLAQDQGVVAQAQQRALVGRAAGHDVGRAHHPDAHALVAARVHVARVIDGHFGVRRMQAAHVLVRQAVLAADEHFPQRPLLARLRTHARLAEPRALLPGVHAGAQALAVARAVTLEDFVKFAPVDGAEVVVARLRVECQVGIGHGQAQVLGLRHGLIDHALAQFVVGKQLDAPLRRLRAVHRFGVRWPEHHQRRPPPAVQRILRHRLLFRRAARQRQHDVVALARMERLFLAHPDHGARIRPVRAAAQRDLVDDGRAVDQPADGAHVGPRQRGVIEDARILGFTAVQRGQHLVARGAQRFGGAVQVQAVARLVLDLGQQDSLALERGRARDPVAFGQLPDDFRVGVLRYLPDQGLAVGVGHPVLGLDADPRIDPRLEGPLVVGHLGSRTNRAQAGLHQLCVHVVSSNVLYNPDRVAGAVRGQRPAAAHGRVPAGAGRLARRAPRRPPQRLRDHARRHDAFFARVPPHLRRAACALGRQLDPDPQRRRRAHARRAHGRAQGTAVGGLQRDRARHHGPPGGRTGSAGRSAGARQSVRDPHPADPRVPPRAAARPATAGRAAAVAVAGRPGLCAGAPAVPGRACGCRAARRYRAAPRRPGCPGSRGRFLCAVRRLALTAAPRGTGQPPPHAPAVRRRRHRRDLRRQSGRHRPQHPQGFPRRHHAVVLLPRAGRPGHATGAALPERRQVRLPGRLERLPGRGQLRPRQLVPRAHHVRWRRHDHQPHAGIRQRLLRLFRAVLVGASPVAAGQRPAVAAGQADRPGQHHRWPRPQYAGDRRPGRGTKSVGHRAPAPGRDDGRVVRGRHGRSAARPGQSVRPQLPEGSRVLRGAQHEPGRLRARQPAHQRGRRQPQPRVAEPDHGAQPGSVPGQKQDAGNRLRPVPRHPRRRRLAVRVRGRQRIAADLDPGPGRRNADHGLAAHHAPVRLPVTDGGTAVQGQRQRSGRGHGLERRPQRRAGQGSAATGAADPGSAAISSRGRAAGARHLHPRRPLGRAGGGAASNAAEAIADSAPRGPRGPLYACRPATARCRPDRDRPVLGGHPRRPPALQRADLVAADHALETPAVLRPDRQVGHLHRRAAVPVPAAPPQRPSQGRAGGRLPARRPDLPGRGPRPDPAAHARRHPARSARLARGGDGPPAGGPAAFSGDGRQPDPAAVAGRPAAGQSAAGIDRAIHHCNPGRAARQPATAAATAASRPGPAPGRRAPDAGGVHRSRRRAVVHAAARALRGRWRGGGQHPGVERAHLAGLAGAAGPRPPRLPGQPRGGTADRNGAGLLGPAHQGVVADGDDLGQHVFHVARNRDFLDRVLDHAVFHPEARRPARIVAGDVVGALPHQFRDQQPGAQLAQHAHEVVAGGRERGRERQVVRAARVAGGVHAQLARGIRGQEVSLHHAVLDHVARARLHALVVERGRAHGADHVRVFVDLHVRRQHLPAERIDKKRGLAVQRAARRGLHVRAQQTDGQRRFKQYRAGAGGNAAGVQARQRAFGRVPADGLGRRHARRIAHRRVPVVALHVRAAPGDGRHRQRVARKRVAAHEAARVGRDEVGLLHVHARALAVGHARIDGKRGRFRALGQRRRAGRIDVPRIKQLQVGGRQFEQVGVRQPCAVVRSREAGDVVCGLHRGLERGRRKIGRAGVAAPLADVDGDAHALVAVLLDGFDLAFTYRHRQSAAFADIDRAIGAALRFGIPENVLRQLLQLFLVVHSLQGRLRAGPKVNNMVNPNRGAVGFSSTEFEQEYERPSKSEMKRQVDALQKLGEALVNEPRDRVKRVPMPEDVRDAILECQTITNHEGRRRQMQFVGKKMRTLDEAEIAAIQQTIDGWKGASKSDTAAMHALERRRDKLLADDKALTVLLEENPELDVQHLRTLIRNARKEQAENKPPKAYREIFQILKQRRRLPGPGHPRLAGLAGPRHHHAVPRGNAAHCRRARADRSHAGGAGRRRALPPGADHGRHRSVAARRHARSHAGRGHQGNAGLWRADAPDQPALRAHRHPVAPDSRDPRNRRPRGPDHEPAGPAQGDCRNAGRFERRRRRPDCRRHLCRRAVLHRPDRRNRRQPDRCRHLDARPGRRRQRLRADVERTGPGRFAGHPLHLPQRGNDAGHRQWRLRDAFVVRHRGHRPGAPGRRGGSARVATESGSADRPRKSARHCRRQDHPGRLFARQRHDAANRFAPEGKTGRHDVPVRLPADRAAGHQRIYPRKPGHPDLHGPRPHGPGRADGPRRRLARPAAAVGLPGGMARLPDAAFAVPGRSGRHQRLAQAGARLSFRADPAVAGSRPPRRARRRRPARRRTWRRPRAGAAAAVRRMPPPAPRRAAARAAAGVRQWPQSLLRIFHTRARSARGSPIPPAGSIGAPSPGSPVPSGGCRWRCGSANTPPCAARPTSIPDCGSAARTAHITPRAARRSRPAPPPAGWRRQAEPRYRLLAVTPQHIQQKGRTMRDTLHLGHLIHRNLRRTPPVVAGASGMVVEDRQGRRYLDASGGAAVSSLGHGHPDVLAAMHAQIDRNAYAHTAFFTCEAAEELAARLAGDAPGDLDHVYLVSGGSEAMETALKLARQYFVEAGDAQRSVFIARRQSYHGNTLGALAIGGNEWRRRPFAPLLMDVPRVAPCFEYRFRDPGQSTEEYTAGLLRELEETIVATGPERVIAFCAETVVGATAGARHHVRVRTGRRAARPGRAGQGTGRGLPADRRGAGARAHRRPPARRQRHVPAWPHVHGAPGGRRRRAGGAAGDPPRRPAGRRDGARRHVAPAAARGAGRPSARGRHPRARLAGRGGTGARARHETAVRSRPAAACGRQAAGHGAGADDVSDGRHHRRRPRRPCAAGAAVHRHRRRPGGDRRPPRGRHRCRHRCRRGQRALTGCGRPRRLAARLPVDDFLLLLAQAGYAHPHHVAFFQEARLRIPHAHAGRRARGDHVARFQRHELRQVADDLRHREDHGGRVTGLHALAVHFQVQVEVLHVADVLGRDQPRADRAERVAALALVPLRAAFELVRPLRHVVDHAVAGHVLERIVFRDVLRAGADDDPELHFPIGLPGPLGQHDRIVGARQRGDRLQEHDRLLGQRHLGFGRVVGVIEADADEFADMLDRHAEARRAAYQRQRGGIDFFQLAQRPGGQLRRIDVVDHGGQGAQLALVVDQARLFFAGAAVAHKSHDSLSGWYRTWHCTAGAAEQPTARPGYGRAPTRSAVALLAQPLVGDDLGAADHGRAPVQRLAVGLVVAVGVEEPQRAPLLWKDLEPQPGKDRAAALLHVGQVQDERGQALAAARQVAAVAAGVGIEPVVVGPVLLRARVFLQLERLAARGRPVRQRGQALLDALGHLGLAALDERHVAGAALVHHAGAVVLAAHCPAK</sequence>
<dbReference type="Pfam" id="PF00202">
    <property type="entry name" value="Aminotran_3"/>
    <property type="match status" value="1"/>
</dbReference>
<protein>
    <submittedName>
        <fullName evidence="5">Putative aminotransferase</fullName>
    </submittedName>
</protein>
<feature type="compositionally biased region" description="Basic residues" evidence="3">
    <location>
        <begin position="937"/>
        <end position="948"/>
    </location>
</feature>
<feature type="region of interest" description="Disordered" evidence="3">
    <location>
        <begin position="1068"/>
        <end position="1110"/>
    </location>
</feature>
<dbReference type="InterPro" id="IPR005814">
    <property type="entry name" value="Aminotrans_3"/>
</dbReference>
<feature type="compositionally biased region" description="Basic and acidic residues" evidence="3">
    <location>
        <begin position="2446"/>
        <end position="2462"/>
    </location>
</feature>
<keyword evidence="4" id="KW-0732">Signal</keyword>
<evidence type="ECO:0000256" key="2">
    <source>
        <dbReference type="ARBA" id="ARBA00022898"/>
    </source>
</evidence>
<feature type="compositionally biased region" description="Basic and acidic residues" evidence="3">
    <location>
        <begin position="2601"/>
        <end position="2613"/>
    </location>
</feature>
<feature type="region of interest" description="Disordered" evidence="3">
    <location>
        <begin position="873"/>
        <end position="911"/>
    </location>
</feature>
<dbReference type="Gene3D" id="3.90.1150.10">
    <property type="entry name" value="Aspartate Aminotransferase, domain 1"/>
    <property type="match status" value="1"/>
</dbReference>
<dbReference type="GO" id="GO:0005829">
    <property type="term" value="C:cytosol"/>
    <property type="evidence" value="ECO:0007669"/>
    <property type="project" value="TreeGrafter"/>
</dbReference>
<feature type="region of interest" description="Disordered" evidence="3">
    <location>
        <begin position="2699"/>
        <end position="2762"/>
    </location>
</feature>
<dbReference type="GO" id="GO:0008483">
    <property type="term" value="F:transaminase activity"/>
    <property type="evidence" value="ECO:0007669"/>
    <property type="project" value="UniProtKB-KW"/>
</dbReference>
<feature type="chain" id="PRO_5025330495" evidence="4">
    <location>
        <begin position="26"/>
        <end position="3796"/>
    </location>
</feature>
<keyword evidence="5" id="KW-0808">Transferase</keyword>
<organism evidence="5">
    <name type="scientific">Tanacetum cinerariifolium</name>
    <name type="common">Dalmatian daisy</name>
    <name type="synonym">Chrysanthemum cinerariifolium</name>
    <dbReference type="NCBI Taxonomy" id="118510"/>
    <lineage>
        <taxon>Eukaryota</taxon>
        <taxon>Viridiplantae</taxon>
        <taxon>Streptophyta</taxon>
        <taxon>Embryophyta</taxon>
        <taxon>Tracheophyta</taxon>
        <taxon>Spermatophyta</taxon>
        <taxon>Magnoliopsida</taxon>
        <taxon>eudicotyledons</taxon>
        <taxon>Gunneridae</taxon>
        <taxon>Pentapetalae</taxon>
        <taxon>asterids</taxon>
        <taxon>campanulids</taxon>
        <taxon>Asterales</taxon>
        <taxon>Asteraceae</taxon>
        <taxon>Asteroideae</taxon>
        <taxon>Anthemideae</taxon>
        <taxon>Anthemidinae</taxon>
        <taxon>Tanacetum</taxon>
    </lineage>
</organism>
<feature type="region of interest" description="Disordered" evidence="3">
    <location>
        <begin position="3111"/>
        <end position="3296"/>
    </location>
</feature>
<dbReference type="InterPro" id="IPR015422">
    <property type="entry name" value="PyrdxlP-dep_Trfase_small"/>
</dbReference>
<reference evidence="5" key="1">
    <citation type="journal article" date="2019" name="Sci. Rep.">
        <title>Draft genome of Tanacetum cinerariifolium, the natural source of mosquito coil.</title>
        <authorList>
            <person name="Yamashiro T."/>
            <person name="Shiraishi A."/>
            <person name="Satake H."/>
            <person name="Nakayama K."/>
        </authorList>
    </citation>
    <scope>NUCLEOTIDE SEQUENCE</scope>
</reference>
<dbReference type="InterPro" id="IPR023153">
    <property type="entry name" value="DarP_sf"/>
</dbReference>
<keyword evidence="2" id="KW-0663">Pyridoxal phosphate</keyword>
<dbReference type="EMBL" id="BKCJ010000001">
    <property type="protein sequence ID" value="GEU28106.1"/>
    <property type="molecule type" value="Genomic_DNA"/>
</dbReference>
<feature type="region of interest" description="Disordered" evidence="3">
    <location>
        <begin position="2787"/>
        <end position="2811"/>
    </location>
</feature>
<dbReference type="GO" id="GO:0030170">
    <property type="term" value="F:pyridoxal phosphate binding"/>
    <property type="evidence" value="ECO:0007669"/>
    <property type="project" value="InterPro"/>
</dbReference>
<dbReference type="PANTHER" id="PTHR43094:SF1">
    <property type="entry name" value="AMINOTRANSFERASE CLASS-III"/>
    <property type="match status" value="1"/>
</dbReference>
<dbReference type="NCBIfam" id="NF003593">
    <property type="entry name" value="PRK05255.1-1"/>
    <property type="match status" value="1"/>
</dbReference>
<dbReference type="Gene3D" id="1.10.60.30">
    <property type="entry name" value="PSPTO4464-like domains"/>
    <property type="match status" value="2"/>
</dbReference>
<name>A0A699GLJ3_TANCI</name>
<feature type="compositionally biased region" description="Low complexity" evidence="3">
    <location>
        <begin position="2797"/>
        <end position="2811"/>
    </location>
</feature>
<evidence type="ECO:0000256" key="3">
    <source>
        <dbReference type="SAM" id="MobiDB-lite"/>
    </source>
</evidence>
<dbReference type="InterPro" id="IPR015424">
    <property type="entry name" value="PyrdxlP-dep_Trfase"/>
</dbReference>
<feature type="region of interest" description="Disordered" evidence="3">
    <location>
        <begin position="2845"/>
        <end position="2866"/>
    </location>
</feature>
<feature type="region of interest" description="Disordered" evidence="3">
    <location>
        <begin position="2638"/>
        <end position="2672"/>
    </location>
</feature>
<dbReference type="SUPFAM" id="SSF158710">
    <property type="entry name" value="PSPTO4464-like"/>
    <property type="match status" value="1"/>
</dbReference>
<comment type="similarity">
    <text evidence="1">Belongs to the class-III pyridoxal-phosphate-dependent aminotransferase family.</text>
</comment>
<feature type="compositionally biased region" description="Basic residues" evidence="3">
    <location>
        <begin position="890"/>
        <end position="900"/>
    </location>
</feature>
<feature type="compositionally biased region" description="Basic residues" evidence="3">
    <location>
        <begin position="2726"/>
        <end position="2745"/>
    </location>
</feature>
<evidence type="ECO:0000256" key="1">
    <source>
        <dbReference type="ARBA" id="ARBA00008954"/>
    </source>
</evidence>
<dbReference type="CDD" id="cd16331">
    <property type="entry name" value="YjgA-like"/>
    <property type="match status" value="1"/>
</dbReference>
<dbReference type="PANTHER" id="PTHR43094">
    <property type="entry name" value="AMINOTRANSFERASE"/>
    <property type="match status" value="1"/>
</dbReference>